<gene>
    <name evidence="5" type="ORF">EV378_1605</name>
</gene>
<dbReference type="AlphaFoldDB" id="A0A4R1HWE3"/>
<organism evidence="5 6">
    <name type="scientific">Pseudonocardia endophytica</name>
    <dbReference type="NCBI Taxonomy" id="401976"/>
    <lineage>
        <taxon>Bacteria</taxon>
        <taxon>Bacillati</taxon>
        <taxon>Actinomycetota</taxon>
        <taxon>Actinomycetes</taxon>
        <taxon>Pseudonocardiales</taxon>
        <taxon>Pseudonocardiaceae</taxon>
        <taxon>Pseudonocardia</taxon>
    </lineage>
</organism>
<dbReference type="EMBL" id="SMFZ01000001">
    <property type="protein sequence ID" value="TCK25783.1"/>
    <property type="molecule type" value="Genomic_DNA"/>
</dbReference>
<evidence type="ECO:0000313" key="5">
    <source>
        <dbReference type="EMBL" id="TCK25783.1"/>
    </source>
</evidence>
<dbReference type="Gene3D" id="1.10.10.60">
    <property type="entry name" value="Homeodomain-like"/>
    <property type="match status" value="1"/>
</dbReference>
<keyword evidence="6" id="KW-1185">Reference proteome</keyword>
<dbReference type="PROSITE" id="PS01124">
    <property type="entry name" value="HTH_ARAC_FAMILY_2"/>
    <property type="match status" value="1"/>
</dbReference>
<dbReference type="InterPro" id="IPR018060">
    <property type="entry name" value="HTH_AraC"/>
</dbReference>
<evidence type="ECO:0000259" key="4">
    <source>
        <dbReference type="PROSITE" id="PS01124"/>
    </source>
</evidence>
<dbReference type="GO" id="GO:0043565">
    <property type="term" value="F:sequence-specific DNA binding"/>
    <property type="evidence" value="ECO:0007669"/>
    <property type="project" value="InterPro"/>
</dbReference>
<dbReference type="OrthoDB" id="5464689at2"/>
<reference evidence="5 6" key="1">
    <citation type="submission" date="2019-03" db="EMBL/GenBank/DDBJ databases">
        <title>Sequencing the genomes of 1000 actinobacteria strains.</title>
        <authorList>
            <person name="Klenk H.-P."/>
        </authorList>
    </citation>
    <scope>NUCLEOTIDE SEQUENCE [LARGE SCALE GENOMIC DNA]</scope>
    <source>
        <strain evidence="5 6">DSM 44969</strain>
    </source>
</reference>
<protein>
    <submittedName>
        <fullName evidence="5">AraC-like DNA-binding protein</fullName>
    </submittedName>
</protein>
<sequence>MHTEQRVRPATGPTRFRTADLDVARAQVTETFAEHEMTVADGRDLDFRLELAPAGLLTLGRLGYGADVRIAGPPMRYCYHVNLPISGENTVEQNGVKRTSMAGRSGIAMLPNSPLTMWWTPEGDQHAIKLPKELLETHAAKLAGRPAGECIRFALEFDLTGPQGRALQATTRFLSTELNRPGGLATMPAARHEMESALMTQLLVTIPSQLTPELHGRPTHTRTSRIREVVEYVDAHPDAELTTADLAARAGIGARALQIGFQELVGMTPREYVRGVRLDQVRIELNAGARPITAVAAKWGFFHPGKFAQQYRARFGLLPSDTSRRVDTPSA</sequence>
<dbReference type="SMART" id="SM00342">
    <property type="entry name" value="HTH_ARAC"/>
    <property type="match status" value="1"/>
</dbReference>
<dbReference type="InterPro" id="IPR018062">
    <property type="entry name" value="HTH_AraC-typ_CS"/>
</dbReference>
<evidence type="ECO:0000256" key="1">
    <source>
        <dbReference type="ARBA" id="ARBA00023015"/>
    </source>
</evidence>
<dbReference type="Proteomes" id="UP000295560">
    <property type="component" value="Unassembled WGS sequence"/>
</dbReference>
<dbReference type="SUPFAM" id="SSF46689">
    <property type="entry name" value="Homeodomain-like"/>
    <property type="match status" value="2"/>
</dbReference>
<evidence type="ECO:0000256" key="3">
    <source>
        <dbReference type="ARBA" id="ARBA00023163"/>
    </source>
</evidence>
<keyword evidence="1" id="KW-0805">Transcription regulation</keyword>
<dbReference type="InterPro" id="IPR009057">
    <property type="entry name" value="Homeodomain-like_sf"/>
</dbReference>
<keyword evidence="3" id="KW-0804">Transcription</keyword>
<dbReference type="Pfam" id="PF14525">
    <property type="entry name" value="AraC_binding_2"/>
    <property type="match status" value="1"/>
</dbReference>
<comment type="caution">
    <text evidence="5">The sequence shown here is derived from an EMBL/GenBank/DDBJ whole genome shotgun (WGS) entry which is preliminary data.</text>
</comment>
<name>A0A4R1HWE3_PSEEN</name>
<feature type="domain" description="HTH araC/xylS-type" evidence="4">
    <location>
        <begin position="227"/>
        <end position="325"/>
    </location>
</feature>
<evidence type="ECO:0000256" key="2">
    <source>
        <dbReference type="ARBA" id="ARBA00023125"/>
    </source>
</evidence>
<dbReference type="PANTHER" id="PTHR46796">
    <property type="entry name" value="HTH-TYPE TRANSCRIPTIONAL ACTIVATOR RHAS-RELATED"/>
    <property type="match status" value="1"/>
</dbReference>
<proteinExistence type="predicted"/>
<dbReference type="InterPro" id="IPR050204">
    <property type="entry name" value="AraC_XylS_family_regulators"/>
</dbReference>
<dbReference type="InterPro" id="IPR035418">
    <property type="entry name" value="AraC-bd_2"/>
</dbReference>
<evidence type="ECO:0000313" key="6">
    <source>
        <dbReference type="Proteomes" id="UP000295560"/>
    </source>
</evidence>
<keyword evidence="2 5" id="KW-0238">DNA-binding</keyword>
<dbReference type="Pfam" id="PF12833">
    <property type="entry name" value="HTH_18"/>
    <property type="match status" value="1"/>
</dbReference>
<dbReference type="GO" id="GO:0003700">
    <property type="term" value="F:DNA-binding transcription factor activity"/>
    <property type="evidence" value="ECO:0007669"/>
    <property type="project" value="InterPro"/>
</dbReference>
<accession>A0A4R1HWE3</accession>
<dbReference type="PROSITE" id="PS00041">
    <property type="entry name" value="HTH_ARAC_FAMILY_1"/>
    <property type="match status" value="1"/>
</dbReference>